<dbReference type="GO" id="GO:0030956">
    <property type="term" value="C:glutamyl-tRNA(Gln) amidotransferase complex"/>
    <property type="evidence" value="ECO:0007669"/>
    <property type="project" value="InterPro"/>
</dbReference>
<comment type="subunit">
    <text evidence="7">Heterotrimer of A, B and C subunits.</text>
</comment>
<evidence type="ECO:0000256" key="3">
    <source>
        <dbReference type="ARBA" id="ARBA00022741"/>
    </source>
</evidence>
<evidence type="ECO:0000256" key="2">
    <source>
        <dbReference type="ARBA" id="ARBA00022598"/>
    </source>
</evidence>
<gene>
    <name evidence="7" type="primary">gatA</name>
    <name evidence="9" type="ORF">A3D65_00660</name>
</gene>
<protein>
    <recommendedName>
        <fullName evidence="7">Glutamyl-tRNA(Gln) amidotransferase subunit A</fullName>
        <shortName evidence="7">Glu-ADT subunit A</shortName>
        <ecNumber evidence="7">6.3.5.7</ecNumber>
    </recommendedName>
</protein>
<dbReference type="Gene3D" id="3.90.1300.10">
    <property type="entry name" value="Amidase signature (AS) domain"/>
    <property type="match status" value="1"/>
</dbReference>
<comment type="catalytic activity">
    <reaction evidence="6 7">
        <text>L-glutamyl-tRNA(Gln) + L-glutamine + ATP + H2O = L-glutaminyl-tRNA(Gln) + L-glutamate + ADP + phosphate + H(+)</text>
        <dbReference type="Rhea" id="RHEA:17521"/>
        <dbReference type="Rhea" id="RHEA-COMP:9681"/>
        <dbReference type="Rhea" id="RHEA-COMP:9684"/>
        <dbReference type="ChEBI" id="CHEBI:15377"/>
        <dbReference type="ChEBI" id="CHEBI:15378"/>
        <dbReference type="ChEBI" id="CHEBI:29985"/>
        <dbReference type="ChEBI" id="CHEBI:30616"/>
        <dbReference type="ChEBI" id="CHEBI:43474"/>
        <dbReference type="ChEBI" id="CHEBI:58359"/>
        <dbReference type="ChEBI" id="CHEBI:78520"/>
        <dbReference type="ChEBI" id="CHEBI:78521"/>
        <dbReference type="ChEBI" id="CHEBI:456216"/>
        <dbReference type="EC" id="6.3.5.7"/>
    </reaction>
</comment>
<dbReference type="EC" id="6.3.5.7" evidence="7"/>
<evidence type="ECO:0000313" key="9">
    <source>
        <dbReference type="EMBL" id="OGZ07108.1"/>
    </source>
</evidence>
<dbReference type="GO" id="GO:0050567">
    <property type="term" value="F:glutaminyl-tRNA synthase (glutamine-hydrolyzing) activity"/>
    <property type="evidence" value="ECO:0007669"/>
    <property type="project" value="UniProtKB-UniRule"/>
</dbReference>
<dbReference type="InterPro" id="IPR000120">
    <property type="entry name" value="Amidase"/>
</dbReference>
<dbReference type="Proteomes" id="UP000177996">
    <property type="component" value="Unassembled WGS sequence"/>
</dbReference>
<keyword evidence="5 7" id="KW-0648">Protein biosynthesis</keyword>
<evidence type="ECO:0000256" key="6">
    <source>
        <dbReference type="ARBA" id="ARBA00047407"/>
    </source>
</evidence>
<evidence type="ECO:0000259" key="8">
    <source>
        <dbReference type="Pfam" id="PF01425"/>
    </source>
</evidence>
<feature type="active site" description="Charge relay system" evidence="7">
    <location>
        <position position="154"/>
    </location>
</feature>
<dbReference type="InterPro" id="IPR023631">
    <property type="entry name" value="Amidase_dom"/>
</dbReference>
<reference evidence="9 10" key="1">
    <citation type="journal article" date="2016" name="Nat. Commun.">
        <title>Thousands of microbial genomes shed light on interconnected biogeochemical processes in an aquifer system.</title>
        <authorList>
            <person name="Anantharaman K."/>
            <person name="Brown C.T."/>
            <person name="Hug L.A."/>
            <person name="Sharon I."/>
            <person name="Castelle C.J."/>
            <person name="Probst A.J."/>
            <person name="Thomas B.C."/>
            <person name="Singh A."/>
            <person name="Wilkins M.J."/>
            <person name="Karaoz U."/>
            <person name="Brodie E.L."/>
            <person name="Williams K.H."/>
            <person name="Hubbard S.S."/>
            <person name="Banfield J.F."/>
        </authorList>
    </citation>
    <scope>NUCLEOTIDE SEQUENCE [LARGE SCALE GENOMIC DNA]</scope>
</reference>
<evidence type="ECO:0000256" key="4">
    <source>
        <dbReference type="ARBA" id="ARBA00022840"/>
    </source>
</evidence>
<sequence>MSIDPTTLTIANARGALRDREYSAKELTQAVFFRAKGKNASLNAYAELFEDAIESADVADKMLREGKGGNLTGIPVAIKDNMLMKEKISASGSKILMNHRAVYDSTVVKKLKDAGAVILGRTNMDEFAMGSSSETCAYGPVKNPHDTTRVPGGSSGGSAAAIASGGALGALGSDTGGSIRQPAALCGVVGLKPTYGAVSRYGLMAMASSLDQIGPFAKTVEDAEILFSTIVGHDPLDSTSSKVISHQSSVISHKFTIGVPESFIAMDGLDADVRENFHSTIEKLKDEGHKIKPIELPSLPHALAVYYVLMPAEVSANLARYDGIRYGFSKDAANLMDVYKESRGEGFGKEVRRRILLGAYVLSAGYYDAYYNKAVAVRRLITEELLRAFADVDVIATPTSPSPAFKLGEKAADPLTMYLEDIFTVPGNIAGIPGISVPSGKVSRDEKMLPVGIQFMAAPFCEGKLFAVGKDVERVRV</sequence>
<keyword evidence="4 7" id="KW-0067">ATP-binding</keyword>
<dbReference type="InterPro" id="IPR036928">
    <property type="entry name" value="AS_sf"/>
</dbReference>
<accession>A0A1G2D2Y5</accession>
<dbReference type="HAMAP" id="MF_00120">
    <property type="entry name" value="GatA"/>
    <property type="match status" value="1"/>
</dbReference>
<dbReference type="STRING" id="1798661.A3D65_00660"/>
<feature type="domain" description="Amidase" evidence="8">
    <location>
        <begin position="26"/>
        <end position="465"/>
    </location>
</feature>
<comment type="similarity">
    <text evidence="1 7">Belongs to the amidase family. GatA subfamily.</text>
</comment>
<evidence type="ECO:0000256" key="7">
    <source>
        <dbReference type="HAMAP-Rule" id="MF_00120"/>
    </source>
</evidence>
<dbReference type="AlphaFoldDB" id="A0A1G2D2Y5"/>
<dbReference type="Pfam" id="PF01425">
    <property type="entry name" value="Amidase"/>
    <property type="match status" value="1"/>
</dbReference>
<evidence type="ECO:0000256" key="1">
    <source>
        <dbReference type="ARBA" id="ARBA00008069"/>
    </source>
</evidence>
<dbReference type="PANTHER" id="PTHR11895">
    <property type="entry name" value="TRANSAMIDASE"/>
    <property type="match status" value="1"/>
</dbReference>
<keyword evidence="2 7" id="KW-0436">Ligase</keyword>
<dbReference type="NCBIfam" id="TIGR00132">
    <property type="entry name" value="gatA"/>
    <property type="match status" value="1"/>
</dbReference>
<dbReference type="PROSITE" id="PS00571">
    <property type="entry name" value="AMIDASES"/>
    <property type="match status" value="1"/>
</dbReference>
<dbReference type="SUPFAM" id="SSF75304">
    <property type="entry name" value="Amidase signature (AS) enzymes"/>
    <property type="match status" value="1"/>
</dbReference>
<dbReference type="GO" id="GO:0005524">
    <property type="term" value="F:ATP binding"/>
    <property type="evidence" value="ECO:0007669"/>
    <property type="project" value="UniProtKB-KW"/>
</dbReference>
<name>A0A1G2D2Y5_9BACT</name>
<proteinExistence type="inferred from homology"/>
<dbReference type="GO" id="GO:0006412">
    <property type="term" value="P:translation"/>
    <property type="evidence" value="ECO:0007669"/>
    <property type="project" value="UniProtKB-UniRule"/>
</dbReference>
<comment type="caution">
    <text evidence="9">The sequence shown here is derived from an EMBL/GenBank/DDBJ whole genome shotgun (WGS) entry which is preliminary data.</text>
</comment>
<evidence type="ECO:0000313" key="10">
    <source>
        <dbReference type="Proteomes" id="UP000177996"/>
    </source>
</evidence>
<evidence type="ECO:0000256" key="5">
    <source>
        <dbReference type="ARBA" id="ARBA00022917"/>
    </source>
</evidence>
<comment type="function">
    <text evidence="7">Allows the formation of correctly charged Gln-tRNA(Gln) through the transamidation of misacylated Glu-tRNA(Gln) in organisms which lack glutaminyl-tRNA synthetase. The reaction takes place in the presence of glutamine and ATP through an activated gamma-phospho-Glu-tRNA(Gln).</text>
</comment>
<feature type="active site" description="Charge relay system" evidence="7">
    <location>
        <position position="79"/>
    </location>
</feature>
<organism evidence="9 10">
    <name type="scientific">Candidatus Lloydbacteria bacterium RIFCSPHIGHO2_02_FULL_50_13</name>
    <dbReference type="NCBI Taxonomy" id="1798661"/>
    <lineage>
        <taxon>Bacteria</taxon>
        <taxon>Candidatus Lloydiibacteriota</taxon>
    </lineage>
</organism>
<keyword evidence="3 7" id="KW-0547">Nucleotide-binding</keyword>
<dbReference type="PANTHER" id="PTHR11895:SF151">
    <property type="entry name" value="GLUTAMYL-TRNA(GLN) AMIDOTRANSFERASE SUBUNIT A"/>
    <property type="match status" value="1"/>
</dbReference>
<dbReference type="EMBL" id="MHLL01000069">
    <property type="protein sequence ID" value="OGZ07108.1"/>
    <property type="molecule type" value="Genomic_DNA"/>
</dbReference>
<feature type="active site" description="Acyl-ester intermediate" evidence="7">
    <location>
        <position position="178"/>
    </location>
</feature>
<dbReference type="InterPro" id="IPR004412">
    <property type="entry name" value="GatA"/>
</dbReference>
<dbReference type="InterPro" id="IPR020556">
    <property type="entry name" value="Amidase_CS"/>
</dbReference>